<accession>J2IC22</accession>
<keyword evidence="1" id="KW-0812">Transmembrane</keyword>
<organism evidence="2 3">
    <name type="scientific">Alishewanella aestuarii B11</name>
    <dbReference type="NCBI Taxonomy" id="1197174"/>
    <lineage>
        <taxon>Bacteria</taxon>
        <taxon>Pseudomonadati</taxon>
        <taxon>Pseudomonadota</taxon>
        <taxon>Gammaproteobacteria</taxon>
        <taxon>Alteromonadales</taxon>
        <taxon>Alteromonadaceae</taxon>
        <taxon>Alishewanella</taxon>
    </lineage>
</organism>
<gene>
    <name evidence="2" type="ORF">AEST_23520</name>
</gene>
<dbReference type="EMBL" id="ALAB01000028">
    <property type="protein sequence ID" value="EJI84677.1"/>
    <property type="molecule type" value="Genomic_DNA"/>
</dbReference>
<dbReference type="Proteomes" id="UP000012043">
    <property type="component" value="Unassembled WGS sequence"/>
</dbReference>
<name>J2IC22_9ALTE</name>
<keyword evidence="1" id="KW-1133">Transmembrane helix</keyword>
<dbReference type="AlphaFoldDB" id="J2IC22"/>
<dbReference type="PATRIC" id="fig|1197174.4.peg.2303"/>
<proteinExistence type="predicted"/>
<keyword evidence="3" id="KW-1185">Reference proteome</keyword>
<sequence length="349" mass="40202">MLLQGQPMQNPILSEYQRTRRLGAFFVLLLSFAAATVHFLLTLEQRMELQSQRLAIKALHLDAQLLPLQKFADSMQQQALLEQADLLSVFNSPLYTLDGQTPDIASLRSAQRLSNNELHFLSRSEAALNTARTLYPWLDRVLYWSDQDLVYLTPQQLSLLQIQTLQPWLEQQRKVPVAEQAGLSHLETNKILLSRRLSFADGHGGWLIFVIDSAVLLEPFQKLLPGTDFFLLDEHGKLLGNSQTPLRDLEQRVLQLQRIGKQPLSLVMLEQRQSLFGAGLLALLTFWLGYLLVLSLALWAFLYRYRQKTLQPVKRLTIHIERLLRDQGGVRHIPRGWEELFDKINRLKP</sequence>
<feature type="transmembrane region" description="Helical" evidence="1">
    <location>
        <begin position="21"/>
        <end position="41"/>
    </location>
</feature>
<feature type="transmembrane region" description="Helical" evidence="1">
    <location>
        <begin position="275"/>
        <end position="302"/>
    </location>
</feature>
<evidence type="ECO:0000313" key="2">
    <source>
        <dbReference type="EMBL" id="EJI84677.1"/>
    </source>
</evidence>
<keyword evidence="1" id="KW-0472">Membrane</keyword>
<reference evidence="2 3" key="1">
    <citation type="journal article" date="2012" name="J. Bacteriol.">
        <title>Genome Sequence of Pectin-Degrading Alishewanella aestuarii Strain B11T, Isolated from Tidal Flat Sediment.</title>
        <authorList>
            <person name="Jung J."/>
            <person name="Choi S."/>
            <person name="Chun J."/>
            <person name="Park W."/>
        </authorList>
    </citation>
    <scope>NUCLEOTIDE SEQUENCE [LARGE SCALE GENOMIC DNA]</scope>
    <source>
        <strain evidence="2 3">B11</strain>
    </source>
</reference>
<protein>
    <submittedName>
        <fullName evidence="2">Uncharacterized protein</fullName>
    </submittedName>
</protein>
<evidence type="ECO:0000313" key="3">
    <source>
        <dbReference type="Proteomes" id="UP000012043"/>
    </source>
</evidence>
<comment type="caution">
    <text evidence="2">The sequence shown here is derived from an EMBL/GenBank/DDBJ whole genome shotgun (WGS) entry which is preliminary data.</text>
</comment>
<evidence type="ECO:0000256" key="1">
    <source>
        <dbReference type="SAM" id="Phobius"/>
    </source>
</evidence>